<evidence type="ECO:0000313" key="12">
    <source>
        <dbReference type="EMBL" id="WAQ95415.1"/>
    </source>
</evidence>
<feature type="region of interest" description="Disordered" evidence="9">
    <location>
        <begin position="351"/>
        <end position="386"/>
    </location>
</feature>
<feature type="transmembrane region" description="Helical" evidence="10">
    <location>
        <begin position="147"/>
        <end position="174"/>
    </location>
</feature>
<keyword evidence="4 10" id="KW-1133">Transmembrane helix</keyword>
<dbReference type="PRINTS" id="PR00237">
    <property type="entry name" value="GPCRRHODOPSN"/>
</dbReference>
<keyword evidence="5" id="KW-0297">G-protein coupled receptor</keyword>
<evidence type="ECO:0000256" key="5">
    <source>
        <dbReference type="ARBA" id="ARBA00023040"/>
    </source>
</evidence>
<evidence type="ECO:0000256" key="3">
    <source>
        <dbReference type="ARBA" id="ARBA00022692"/>
    </source>
</evidence>
<feature type="domain" description="G-protein coupled receptors family 1 profile" evidence="11">
    <location>
        <begin position="79"/>
        <end position="257"/>
    </location>
</feature>
<evidence type="ECO:0000256" key="6">
    <source>
        <dbReference type="ARBA" id="ARBA00023136"/>
    </source>
</evidence>
<proteinExistence type="predicted"/>
<comment type="subcellular location">
    <subcellularLocation>
        <location evidence="1">Cell membrane</location>
        <topology evidence="1">Multi-pass membrane protein</topology>
    </subcellularLocation>
</comment>
<evidence type="ECO:0000256" key="7">
    <source>
        <dbReference type="ARBA" id="ARBA00023170"/>
    </source>
</evidence>
<dbReference type="InterPro" id="IPR000276">
    <property type="entry name" value="GPCR_Rhodpsn"/>
</dbReference>
<feature type="transmembrane region" description="Helical" evidence="10">
    <location>
        <begin position="104"/>
        <end position="127"/>
    </location>
</feature>
<dbReference type="SMART" id="SM01381">
    <property type="entry name" value="7TM_GPCR_Srsx"/>
    <property type="match status" value="1"/>
</dbReference>
<dbReference type="CDD" id="cd00637">
    <property type="entry name" value="7tm_classA_rhodopsin-like"/>
    <property type="match status" value="1"/>
</dbReference>
<dbReference type="InterPro" id="IPR017452">
    <property type="entry name" value="GPCR_Rhodpsn_7TM"/>
</dbReference>
<evidence type="ECO:0000256" key="10">
    <source>
        <dbReference type="SAM" id="Phobius"/>
    </source>
</evidence>
<dbReference type="PANTHER" id="PTHR24228">
    <property type="entry name" value="B2 BRADYKININ RECEPTOR/ANGIOTENSIN II RECEPTOR"/>
    <property type="match status" value="1"/>
</dbReference>
<keyword evidence="3 10" id="KW-0812">Transmembrane</keyword>
<keyword evidence="13" id="KW-1185">Reference proteome</keyword>
<keyword evidence="7" id="KW-0675">Receptor</keyword>
<evidence type="ECO:0000256" key="4">
    <source>
        <dbReference type="ARBA" id="ARBA00022989"/>
    </source>
</evidence>
<accession>A0ABY7DFC0</accession>
<evidence type="ECO:0000259" key="11">
    <source>
        <dbReference type="PROSITE" id="PS50262"/>
    </source>
</evidence>
<sequence>MELPVACNGSVYEEMVSYMAPLLETDFLLALIYCIVVSVALFVGTFGNLIILVVSITTRAMNRVGRDFVINLALADLCVAAVADPIYVYVCANGWYHRIYKRPICIALCACAWITGFLMEFPNFVGWGDHYFDKKNHQCIWDRTASFSYTLVVSAGFIGSPLVMMGACFIMIFYKIYKRKKDVFSLNLEDPLRMRKVWVESLRSSRTLLVVFLAFVVCWTPYAIVTAMDVNNSFSYELHLFITLLAHLHSSLNFIIYMACNSNFRKQVLRVCMCSMTSWRYRSSTDVSNSYITRTSSNDNTKKLPFTPYITAGSLSNGALKKMGIPADGLDRHMPTGKYATDHEYVDYGDNKEKCHAVHDEQPPFEKASNEKKNSEKSSDDKSSQD</sequence>
<feature type="non-terminal residue" evidence="12">
    <location>
        <position position="386"/>
    </location>
</feature>
<gene>
    <name evidence="12" type="ORF">MAR_028105</name>
</gene>
<feature type="transmembrane region" description="Helical" evidence="10">
    <location>
        <begin position="240"/>
        <end position="260"/>
    </location>
</feature>
<feature type="transmembrane region" description="Helical" evidence="10">
    <location>
        <begin position="27"/>
        <end position="56"/>
    </location>
</feature>
<dbReference type="Gene3D" id="1.20.1070.10">
    <property type="entry name" value="Rhodopsin 7-helix transmembrane proteins"/>
    <property type="match status" value="2"/>
</dbReference>
<feature type="transmembrane region" description="Helical" evidence="10">
    <location>
        <begin position="208"/>
        <end position="228"/>
    </location>
</feature>
<dbReference type="EMBL" id="CP111013">
    <property type="protein sequence ID" value="WAQ95415.1"/>
    <property type="molecule type" value="Genomic_DNA"/>
</dbReference>
<evidence type="ECO:0000256" key="9">
    <source>
        <dbReference type="SAM" id="MobiDB-lite"/>
    </source>
</evidence>
<evidence type="ECO:0000256" key="2">
    <source>
        <dbReference type="ARBA" id="ARBA00022475"/>
    </source>
</evidence>
<name>A0ABY7DFC0_MYAAR</name>
<dbReference type="PANTHER" id="PTHR24228:SF75">
    <property type="entry name" value="G-PROTEIN COUPLED RECEPTORS FAMILY 1 PROFILE DOMAIN-CONTAINING PROTEIN"/>
    <property type="match status" value="1"/>
</dbReference>
<organism evidence="12 13">
    <name type="scientific">Mya arenaria</name>
    <name type="common">Soft-shell clam</name>
    <dbReference type="NCBI Taxonomy" id="6604"/>
    <lineage>
        <taxon>Eukaryota</taxon>
        <taxon>Metazoa</taxon>
        <taxon>Spiralia</taxon>
        <taxon>Lophotrochozoa</taxon>
        <taxon>Mollusca</taxon>
        <taxon>Bivalvia</taxon>
        <taxon>Autobranchia</taxon>
        <taxon>Heteroconchia</taxon>
        <taxon>Euheterodonta</taxon>
        <taxon>Imparidentia</taxon>
        <taxon>Neoheterodontei</taxon>
        <taxon>Myida</taxon>
        <taxon>Myoidea</taxon>
        <taxon>Myidae</taxon>
        <taxon>Mya</taxon>
    </lineage>
</organism>
<keyword evidence="8" id="KW-0807">Transducer</keyword>
<dbReference type="Pfam" id="PF00001">
    <property type="entry name" value="7tm_1"/>
    <property type="match status" value="1"/>
</dbReference>
<evidence type="ECO:0000313" key="13">
    <source>
        <dbReference type="Proteomes" id="UP001164746"/>
    </source>
</evidence>
<evidence type="ECO:0000256" key="1">
    <source>
        <dbReference type="ARBA" id="ARBA00004651"/>
    </source>
</evidence>
<keyword evidence="2" id="KW-1003">Cell membrane</keyword>
<dbReference type="PROSITE" id="PS50262">
    <property type="entry name" value="G_PROTEIN_RECEP_F1_2"/>
    <property type="match status" value="1"/>
</dbReference>
<keyword evidence="6 10" id="KW-0472">Membrane</keyword>
<reference evidence="12" key="1">
    <citation type="submission" date="2022-11" db="EMBL/GenBank/DDBJ databases">
        <title>Centuries of genome instability and evolution in soft-shell clam transmissible cancer (bioRxiv).</title>
        <authorList>
            <person name="Hart S.F.M."/>
            <person name="Yonemitsu M.A."/>
            <person name="Giersch R.M."/>
            <person name="Beal B.F."/>
            <person name="Arriagada G."/>
            <person name="Davis B.W."/>
            <person name="Ostrander E.A."/>
            <person name="Goff S.P."/>
            <person name="Metzger M.J."/>
        </authorList>
    </citation>
    <scope>NUCLEOTIDE SEQUENCE</scope>
    <source>
        <strain evidence="12">MELC-2E11</strain>
        <tissue evidence="12">Siphon/mantle</tissue>
    </source>
</reference>
<protein>
    <submittedName>
        <fullName evidence="12">MTR1B-like protein</fullName>
    </submittedName>
</protein>
<dbReference type="Proteomes" id="UP001164746">
    <property type="component" value="Chromosome 2"/>
</dbReference>
<evidence type="ECO:0000256" key="8">
    <source>
        <dbReference type="ARBA" id="ARBA00023224"/>
    </source>
</evidence>
<dbReference type="SUPFAM" id="SSF81321">
    <property type="entry name" value="Family A G protein-coupled receptor-like"/>
    <property type="match status" value="1"/>
</dbReference>